<proteinExistence type="predicted"/>
<name>A0A0A9FFT7_ARUDO</name>
<dbReference type="AlphaFoldDB" id="A0A0A9FFT7"/>
<reference evidence="1" key="1">
    <citation type="submission" date="2014-09" db="EMBL/GenBank/DDBJ databases">
        <authorList>
            <person name="Magalhaes I.L.F."/>
            <person name="Oliveira U."/>
            <person name="Santos F.R."/>
            <person name="Vidigal T.H.D.A."/>
            <person name="Brescovit A.D."/>
            <person name="Santos A.J."/>
        </authorList>
    </citation>
    <scope>NUCLEOTIDE SEQUENCE</scope>
    <source>
        <tissue evidence="1">Shoot tissue taken approximately 20 cm above the soil surface</tissue>
    </source>
</reference>
<dbReference type="EMBL" id="GBRH01188895">
    <property type="protein sequence ID" value="JAE09001.1"/>
    <property type="molecule type" value="Transcribed_RNA"/>
</dbReference>
<evidence type="ECO:0000313" key="1">
    <source>
        <dbReference type="EMBL" id="JAE09001.1"/>
    </source>
</evidence>
<accession>A0A0A9FFT7</accession>
<protein>
    <submittedName>
        <fullName evidence="1">Uncharacterized protein</fullName>
    </submittedName>
</protein>
<reference evidence="1" key="2">
    <citation type="journal article" date="2015" name="Data Brief">
        <title>Shoot transcriptome of the giant reed, Arundo donax.</title>
        <authorList>
            <person name="Barrero R.A."/>
            <person name="Guerrero F.D."/>
            <person name="Moolhuijzen P."/>
            <person name="Goolsby J.A."/>
            <person name="Tidwell J."/>
            <person name="Bellgard S.E."/>
            <person name="Bellgard M.I."/>
        </authorList>
    </citation>
    <scope>NUCLEOTIDE SEQUENCE</scope>
    <source>
        <tissue evidence="1">Shoot tissue taken approximately 20 cm above the soil surface</tissue>
    </source>
</reference>
<organism evidence="1">
    <name type="scientific">Arundo donax</name>
    <name type="common">Giant reed</name>
    <name type="synonym">Donax arundinaceus</name>
    <dbReference type="NCBI Taxonomy" id="35708"/>
    <lineage>
        <taxon>Eukaryota</taxon>
        <taxon>Viridiplantae</taxon>
        <taxon>Streptophyta</taxon>
        <taxon>Embryophyta</taxon>
        <taxon>Tracheophyta</taxon>
        <taxon>Spermatophyta</taxon>
        <taxon>Magnoliopsida</taxon>
        <taxon>Liliopsida</taxon>
        <taxon>Poales</taxon>
        <taxon>Poaceae</taxon>
        <taxon>PACMAD clade</taxon>
        <taxon>Arundinoideae</taxon>
        <taxon>Arundineae</taxon>
        <taxon>Arundo</taxon>
    </lineage>
</organism>
<sequence>MVLTECLNMNLLVIDQESKMPSARRKMAPFELLNY</sequence>